<proteinExistence type="predicted"/>
<dbReference type="Proteomes" id="UP001165083">
    <property type="component" value="Unassembled WGS sequence"/>
</dbReference>
<gene>
    <name evidence="3" type="ORF">Plil01_001459700</name>
</gene>
<dbReference type="AlphaFoldDB" id="A0A9W6X9S3"/>
<name>A0A9W6X9S3_9STRA</name>
<dbReference type="EMBL" id="BSXW01001168">
    <property type="protein sequence ID" value="GMF34259.1"/>
    <property type="molecule type" value="Genomic_DNA"/>
</dbReference>
<comment type="caution">
    <text evidence="3">The sequence shown here is derived from an EMBL/GenBank/DDBJ whole genome shotgun (WGS) entry which is preliminary data.</text>
</comment>
<evidence type="ECO:0000313" key="4">
    <source>
        <dbReference type="Proteomes" id="UP001165083"/>
    </source>
</evidence>
<accession>A0A9W6X9S3</accession>
<evidence type="ECO:0000256" key="1">
    <source>
        <dbReference type="SAM" id="Coils"/>
    </source>
</evidence>
<feature type="coiled-coil region" evidence="1">
    <location>
        <begin position="105"/>
        <end position="153"/>
    </location>
</feature>
<feature type="compositionally biased region" description="Polar residues" evidence="2">
    <location>
        <begin position="37"/>
        <end position="47"/>
    </location>
</feature>
<keyword evidence="4" id="KW-1185">Reference proteome</keyword>
<keyword evidence="1" id="KW-0175">Coiled coil</keyword>
<sequence>MPSTGSANVDGGASPGLNDAVSYFLAMPDSADAIAEQENSTLQQAEDVSNGPKVSDSNSSTSSENSTPAGPSFWPADASTTGVKRPLTKPKKKRRRDRNRPIHEINRLQAQVQEMERQLKALKPDGGEESTELQVLKDKNAELKSKLKKSMEKTAAVEQLLQKQADKLVEALPKSLAVLGQNLVYDLVEDDAVFQVLSRTVDEHYLEMNRVFEVAGLTNANTEIFDAFVSTGKSKTQDECILKTRTCSFLPYAMERVEKAMWRRLECESAVLPGHVKSSRDLVRTHQTI</sequence>
<feature type="region of interest" description="Disordered" evidence="2">
    <location>
        <begin position="34"/>
        <end position="105"/>
    </location>
</feature>
<protein>
    <submittedName>
        <fullName evidence="3">Unnamed protein product</fullName>
    </submittedName>
</protein>
<dbReference type="OrthoDB" id="108225at2759"/>
<evidence type="ECO:0000313" key="3">
    <source>
        <dbReference type="EMBL" id="GMF34259.1"/>
    </source>
</evidence>
<evidence type="ECO:0000256" key="2">
    <source>
        <dbReference type="SAM" id="MobiDB-lite"/>
    </source>
</evidence>
<reference evidence="3" key="1">
    <citation type="submission" date="2023-04" db="EMBL/GenBank/DDBJ databases">
        <title>Phytophthora lilii NBRC 32176.</title>
        <authorList>
            <person name="Ichikawa N."/>
            <person name="Sato H."/>
            <person name="Tonouchi N."/>
        </authorList>
    </citation>
    <scope>NUCLEOTIDE SEQUENCE</scope>
    <source>
        <strain evidence="3">NBRC 32176</strain>
    </source>
</reference>
<organism evidence="3 4">
    <name type="scientific">Phytophthora lilii</name>
    <dbReference type="NCBI Taxonomy" id="2077276"/>
    <lineage>
        <taxon>Eukaryota</taxon>
        <taxon>Sar</taxon>
        <taxon>Stramenopiles</taxon>
        <taxon>Oomycota</taxon>
        <taxon>Peronosporomycetes</taxon>
        <taxon>Peronosporales</taxon>
        <taxon>Peronosporaceae</taxon>
        <taxon>Phytophthora</taxon>
    </lineage>
</organism>
<feature type="compositionally biased region" description="Low complexity" evidence="2">
    <location>
        <begin position="55"/>
        <end position="67"/>
    </location>
</feature>
<feature type="compositionally biased region" description="Basic residues" evidence="2">
    <location>
        <begin position="86"/>
        <end position="98"/>
    </location>
</feature>